<evidence type="ECO:0000313" key="3">
    <source>
        <dbReference type="EMBL" id="WMT02669.1"/>
    </source>
</evidence>
<dbReference type="Pfam" id="PF04519">
    <property type="entry name" value="Bactofilin"/>
    <property type="match status" value="1"/>
</dbReference>
<dbReference type="PANTHER" id="PTHR35024:SF4">
    <property type="entry name" value="POLYMER-FORMING CYTOSKELETAL PROTEIN"/>
    <property type="match status" value="1"/>
</dbReference>
<name>A0ABY9P6V5_9GAMM</name>
<evidence type="ECO:0000256" key="2">
    <source>
        <dbReference type="SAM" id="MobiDB-lite"/>
    </source>
</evidence>
<dbReference type="Proteomes" id="UP001229313">
    <property type="component" value="Chromosome"/>
</dbReference>
<dbReference type="RefSeq" id="WP_309151647.1">
    <property type="nucleotide sequence ID" value="NZ_CP133568.1"/>
</dbReference>
<feature type="region of interest" description="Disordered" evidence="2">
    <location>
        <begin position="172"/>
        <end position="204"/>
    </location>
</feature>
<keyword evidence="4" id="KW-1185">Reference proteome</keyword>
<feature type="compositionally biased region" description="Basic and acidic residues" evidence="2">
    <location>
        <begin position="173"/>
        <end position="197"/>
    </location>
</feature>
<dbReference type="InterPro" id="IPR007607">
    <property type="entry name" value="BacA/B"/>
</dbReference>
<organism evidence="3 4">
    <name type="scientific">Lysobacter yananisis</name>
    <dbReference type="NCBI Taxonomy" id="1003114"/>
    <lineage>
        <taxon>Bacteria</taxon>
        <taxon>Pseudomonadati</taxon>
        <taxon>Pseudomonadota</taxon>
        <taxon>Gammaproteobacteria</taxon>
        <taxon>Lysobacterales</taxon>
        <taxon>Lysobacteraceae</taxon>
        <taxon>Lysobacter</taxon>
    </lineage>
</organism>
<accession>A0ABY9P6V5</accession>
<protein>
    <submittedName>
        <fullName evidence="3">Polymer-forming cytoskeletal protein</fullName>
    </submittedName>
</protein>
<feature type="region of interest" description="Disordered" evidence="2">
    <location>
        <begin position="1"/>
        <end position="68"/>
    </location>
</feature>
<feature type="compositionally biased region" description="Low complexity" evidence="2">
    <location>
        <begin position="49"/>
        <end position="59"/>
    </location>
</feature>
<evidence type="ECO:0000256" key="1">
    <source>
        <dbReference type="ARBA" id="ARBA00044755"/>
    </source>
</evidence>
<dbReference type="EMBL" id="CP133568">
    <property type="protein sequence ID" value="WMT02669.1"/>
    <property type="molecule type" value="Genomic_DNA"/>
</dbReference>
<comment type="similarity">
    <text evidence="1">Belongs to the bactofilin family.</text>
</comment>
<reference evidence="3 4" key="1">
    <citation type="submission" date="2023-08" db="EMBL/GenBank/DDBJ databases">
        <title>The whole genome sequence of Lysobacter yananisis.</title>
        <authorList>
            <person name="Sun H."/>
        </authorList>
    </citation>
    <scope>NUCLEOTIDE SEQUENCE [LARGE SCALE GENOMIC DNA]</scope>
    <source>
        <strain evidence="3 4">SNNU513</strain>
    </source>
</reference>
<gene>
    <name evidence="3" type="ORF">RDV84_22320</name>
</gene>
<dbReference type="PANTHER" id="PTHR35024">
    <property type="entry name" value="HYPOTHETICAL CYTOSOLIC PROTEIN"/>
    <property type="match status" value="1"/>
</dbReference>
<sequence length="204" mass="21145">MAIFNQPAPPKRDTPLPPLQPETALKKEPDTANEFSFGQPSAPAPAPISAPAQAPAPQQRPVEARETAKESLIAADLTIEGKIHGAGHIRIAGRFKGDVQVDGDLTVELGAKVNGGVRARKVVIAGELEGNIDSAQRVELLESGVVVGDVKAGTVTVAAGARVRGQVEFGWEDSGKSVARNDKSDKNDNGKSDKGGKAETGADS</sequence>
<proteinExistence type="inferred from homology"/>
<evidence type="ECO:0000313" key="4">
    <source>
        <dbReference type="Proteomes" id="UP001229313"/>
    </source>
</evidence>